<keyword evidence="2" id="KW-1185">Reference proteome</keyword>
<organism evidence="1 2">
    <name type="scientific">Sphenostylis stenocarpa</name>
    <dbReference type="NCBI Taxonomy" id="92480"/>
    <lineage>
        <taxon>Eukaryota</taxon>
        <taxon>Viridiplantae</taxon>
        <taxon>Streptophyta</taxon>
        <taxon>Embryophyta</taxon>
        <taxon>Tracheophyta</taxon>
        <taxon>Spermatophyta</taxon>
        <taxon>Magnoliopsida</taxon>
        <taxon>eudicotyledons</taxon>
        <taxon>Gunneridae</taxon>
        <taxon>Pentapetalae</taxon>
        <taxon>rosids</taxon>
        <taxon>fabids</taxon>
        <taxon>Fabales</taxon>
        <taxon>Fabaceae</taxon>
        <taxon>Papilionoideae</taxon>
        <taxon>50 kb inversion clade</taxon>
        <taxon>NPAAA clade</taxon>
        <taxon>indigoferoid/millettioid clade</taxon>
        <taxon>Phaseoleae</taxon>
        <taxon>Sphenostylis</taxon>
    </lineage>
</organism>
<gene>
    <name evidence="1" type="ORF">AYBTSS11_LOCUS2467</name>
</gene>
<dbReference type="Proteomes" id="UP001189624">
    <property type="component" value="Chromosome 1"/>
</dbReference>
<proteinExistence type="predicted"/>
<name>A0AA86RQ71_9FABA</name>
<dbReference type="Gramene" id="rna-AYBTSS11_LOCUS2467">
    <property type="protein sequence ID" value="CAJ1872554.1"/>
    <property type="gene ID" value="gene-AYBTSS11_LOCUS2467"/>
</dbReference>
<accession>A0AA86RQ71</accession>
<reference evidence="1" key="1">
    <citation type="submission" date="2023-10" db="EMBL/GenBank/DDBJ databases">
        <authorList>
            <person name="Domelevo Entfellner J.-B."/>
        </authorList>
    </citation>
    <scope>NUCLEOTIDE SEQUENCE</scope>
</reference>
<protein>
    <submittedName>
        <fullName evidence="1">Uncharacterized protein</fullName>
    </submittedName>
</protein>
<dbReference type="EMBL" id="OY731398">
    <property type="protein sequence ID" value="CAJ1872554.1"/>
    <property type="molecule type" value="Genomic_DNA"/>
</dbReference>
<evidence type="ECO:0000313" key="2">
    <source>
        <dbReference type="Proteomes" id="UP001189624"/>
    </source>
</evidence>
<dbReference type="AlphaFoldDB" id="A0AA86RQ71"/>
<sequence>MAFYRDHEDVCLRRKQLAQGENPKSIKRILIDRLPLPRNNPRLCLGKLELDAITGTIVEVTYMMRRPSSCFEGDVLHRSRIEVSQIKRKWKVVLKNEEGIQGWVFNDPRSRWTVDPNDVVVAFKVSGIRFSNHVGPTHSNYRPIERGVPSTGLTFWDYPTWIHSLISSLTAVMLNAVLKSV</sequence>
<evidence type="ECO:0000313" key="1">
    <source>
        <dbReference type="EMBL" id="CAJ1872554.1"/>
    </source>
</evidence>